<comment type="caution">
    <text evidence="1">The sequence shown here is derived from an EMBL/GenBank/DDBJ whole genome shotgun (WGS) entry which is preliminary data.</text>
</comment>
<evidence type="ECO:0000313" key="1">
    <source>
        <dbReference type="EMBL" id="KAJ1098135.1"/>
    </source>
</evidence>
<name>A0AAV7MDC2_PLEWA</name>
<reference evidence="1" key="1">
    <citation type="journal article" date="2022" name="bioRxiv">
        <title>Sequencing and chromosome-scale assembly of the giantPleurodeles waltlgenome.</title>
        <authorList>
            <person name="Brown T."/>
            <person name="Elewa A."/>
            <person name="Iarovenko S."/>
            <person name="Subramanian E."/>
            <person name="Araus A.J."/>
            <person name="Petzold A."/>
            <person name="Susuki M."/>
            <person name="Suzuki K.-i.T."/>
            <person name="Hayashi T."/>
            <person name="Toyoda A."/>
            <person name="Oliveira C."/>
            <person name="Osipova E."/>
            <person name="Leigh N.D."/>
            <person name="Simon A."/>
            <person name="Yun M.H."/>
        </authorList>
    </citation>
    <scope>NUCLEOTIDE SEQUENCE</scope>
    <source>
        <strain evidence="1">20211129_DDA</strain>
        <tissue evidence="1">Liver</tissue>
    </source>
</reference>
<gene>
    <name evidence="1" type="ORF">NDU88_003251</name>
</gene>
<dbReference type="AlphaFoldDB" id="A0AAV7MDC2"/>
<evidence type="ECO:0000313" key="2">
    <source>
        <dbReference type="Proteomes" id="UP001066276"/>
    </source>
</evidence>
<accession>A0AAV7MDC2</accession>
<organism evidence="1 2">
    <name type="scientific">Pleurodeles waltl</name>
    <name type="common">Iberian ribbed newt</name>
    <dbReference type="NCBI Taxonomy" id="8319"/>
    <lineage>
        <taxon>Eukaryota</taxon>
        <taxon>Metazoa</taxon>
        <taxon>Chordata</taxon>
        <taxon>Craniata</taxon>
        <taxon>Vertebrata</taxon>
        <taxon>Euteleostomi</taxon>
        <taxon>Amphibia</taxon>
        <taxon>Batrachia</taxon>
        <taxon>Caudata</taxon>
        <taxon>Salamandroidea</taxon>
        <taxon>Salamandridae</taxon>
        <taxon>Pleurodelinae</taxon>
        <taxon>Pleurodeles</taxon>
    </lineage>
</organism>
<dbReference type="EMBL" id="JANPWB010000014">
    <property type="protein sequence ID" value="KAJ1098135.1"/>
    <property type="molecule type" value="Genomic_DNA"/>
</dbReference>
<protein>
    <submittedName>
        <fullName evidence="1">Uncharacterized protein</fullName>
    </submittedName>
</protein>
<proteinExistence type="predicted"/>
<dbReference type="Proteomes" id="UP001066276">
    <property type="component" value="Chromosome 10"/>
</dbReference>
<keyword evidence="2" id="KW-1185">Reference proteome</keyword>
<sequence>MVVRPPLSAEVNCASLFGGRDMGVLGGGGVGWAVIPADRILAGSGGVGIFGGVFCSLYGGIPFAAAAGGILFTDATTVGSLYRHVHNDRLSDSCKCLPKILHAVSTVITKSQRR</sequence>